<dbReference type="Proteomes" id="UP001177670">
    <property type="component" value="Unassembled WGS sequence"/>
</dbReference>
<comment type="caution">
    <text evidence="2">The sequence shown here is derived from an EMBL/GenBank/DDBJ whole genome shotgun (WGS) entry which is preliminary data.</text>
</comment>
<reference evidence="2" key="1">
    <citation type="submission" date="2021-10" db="EMBL/GenBank/DDBJ databases">
        <title>Melipona bicolor Genome sequencing and assembly.</title>
        <authorList>
            <person name="Araujo N.S."/>
            <person name="Arias M.C."/>
        </authorList>
    </citation>
    <scope>NUCLEOTIDE SEQUENCE</scope>
    <source>
        <strain evidence="2">USP_2M_L1-L4_2017</strain>
        <tissue evidence="2">Whole body</tissue>
    </source>
</reference>
<protein>
    <submittedName>
        <fullName evidence="2">Uncharacterized protein</fullName>
    </submittedName>
</protein>
<sequence>MLHGSNTFLFPRSCLPIRHSRRDTGHGPTASFATRRETEQSLGYRAREKHGERLSRPEATHEDEHDVLNLPPRTLVLGVCTHESTPAADPWTWRTSLPLPTRSTGEKSGEANRVLLEAEPAKQPRYL</sequence>
<name>A0AA40KEU7_9HYME</name>
<gene>
    <name evidence="2" type="ORF">K0M31_016679</name>
</gene>
<dbReference type="AlphaFoldDB" id="A0AA40KEU7"/>
<organism evidence="2 3">
    <name type="scientific">Melipona bicolor</name>
    <dbReference type="NCBI Taxonomy" id="60889"/>
    <lineage>
        <taxon>Eukaryota</taxon>
        <taxon>Metazoa</taxon>
        <taxon>Ecdysozoa</taxon>
        <taxon>Arthropoda</taxon>
        <taxon>Hexapoda</taxon>
        <taxon>Insecta</taxon>
        <taxon>Pterygota</taxon>
        <taxon>Neoptera</taxon>
        <taxon>Endopterygota</taxon>
        <taxon>Hymenoptera</taxon>
        <taxon>Apocrita</taxon>
        <taxon>Aculeata</taxon>
        <taxon>Apoidea</taxon>
        <taxon>Anthophila</taxon>
        <taxon>Apidae</taxon>
        <taxon>Melipona</taxon>
    </lineage>
</organism>
<feature type="compositionally biased region" description="Basic and acidic residues" evidence="1">
    <location>
        <begin position="34"/>
        <end position="67"/>
    </location>
</feature>
<proteinExistence type="predicted"/>
<keyword evidence="3" id="KW-1185">Reference proteome</keyword>
<feature type="region of interest" description="Disordered" evidence="1">
    <location>
        <begin position="89"/>
        <end position="127"/>
    </location>
</feature>
<accession>A0AA40KEU7</accession>
<feature type="region of interest" description="Disordered" evidence="1">
    <location>
        <begin position="18"/>
        <end position="69"/>
    </location>
</feature>
<evidence type="ECO:0000313" key="3">
    <source>
        <dbReference type="Proteomes" id="UP001177670"/>
    </source>
</evidence>
<dbReference type="EMBL" id="JAHYIQ010000051">
    <property type="protein sequence ID" value="KAK1117475.1"/>
    <property type="molecule type" value="Genomic_DNA"/>
</dbReference>
<evidence type="ECO:0000313" key="2">
    <source>
        <dbReference type="EMBL" id="KAK1117475.1"/>
    </source>
</evidence>
<evidence type="ECO:0000256" key="1">
    <source>
        <dbReference type="SAM" id="MobiDB-lite"/>
    </source>
</evidence>